<feature type="region of interest" description="Disordered" evidence="1">
    <location>
        <begin position="455"/>
        <end position="486"/>
    </location>
</feature>
<feature type="region of interest" description="Disordered" evidence="1">
    <location>
        <begin position="117"/>
        <end position="172"/>
    </location>
</feature>
<dbReference type="SMART" id="SM00494">
    <property type="entry name" value="ChtBD2"/>
    <property type="match status" value="1"/>
</dbReference>
<dbReference type="Pfam" id="PF01607">
    <property type="entry name" value="CBM_14"/>
    <property type="match status" value="1"/>
</dbReference>
<dbReference type="SUPFAM" id="SSF57625">
    <property type="entry name" value="Invertebrate chitin-binding proteins"/>
    <property type="match status" value="1"/>
</dbReference>
<dbReference type="InterPro" id="IPR011330">
    <property type="entry name" value="Glyco_hydro/deAcase_b/a-brl"/>
</dbReference>
<evidence type="ECO:0000256" key="1">
    <source>
        <dbReference type="SAM" id="MobiDB-lite"/>
    </source>
</evidence>
<evidence type="ECO:0000313" key="5">
    <source>
        <dbReference type="RefSeq" id="XP_013773311.2"/>
    </source>
</evidence>
<dbReference type="CDD" id="cd10975">
    <property type="entry name" value="CE4_CDA_like_2"/>
    <property type="match status" value="1"/>
</dbReference>
<dbReference type="PANTHER" id="PTHR45985:SF12">
    <property type="entry name" value="CHITIN DEACETYLASE-LIKE 5, ISOFORM B"/>
    <property type="match status" value="1"/>
</dbReference>
<evidence type="ECO:0000259" key="3">
    <source>
        <dbReference type="PROSITE" id="PS50940"/>
    </source>
</evidence>
<dbReference type="PROSITE" id="PS50940">
    <property type="entry name" value="CHIT_BIND_II"/>
    <property type="match status" value="1"/>
</dbReference>
<feature type="region of interest" description="Disordered" evidence="1">
    <location>
        <begin position="245"/>
        <end position="275"/>
    </location>
</feature>
<feature type="compositionally biased region" description="Polar residues" evidence="1">
    <location>
        <begin position="123"/>
        <end position="136"/>
    </location>
</feature>
<protein>
    <submittedName>
        <fullName evidence="5">Uncharacterized protein LOC106458349 isoform X1</fullName>
    </submittedName>
</protein>
<name>A0ABM1B288_LIMPO</name>
<dbReference type="Proteomes" id="UP000694941">
    <property type="component" value="Unplaced"/>
</dbReference>
<feature type="region of interest" description="Disordered" evidence="1">
    <location>
        <begin position="398"/>
        <end position="418"/>
    </location>
</feature>
<gene>
    <name evidence="5" type="primary">LOC106458349</name>
</gene>
<feature type="chain" id="PRO_5047079202" evidence="2">
    <location>
        <begin position="31"/>
        <end position="859"/>
    </location>
</feature>
<dbReference type="PANTHER" id="PTHR45985">
    <property type="match status" value="1"/>
</dbReference>
<dbReference type="GeneID" id="106458349"/>
<reference evidence="5" key="1">
    <citation type="submission" date="2025-08" db="UniProtKB">
        <authorList>
            <consortium name="RefSeq"/>
        </authorList>
    </citation>
    <scope>IDENTIFICATION</scope>
    <source>
        <tissue evidence="5">Muscle</tissue>
    </source>
</reference>
<organism evidence="4 5">
    <name type="scientific">Limulus polyphemus</name>
    <name type="common">Atlantic horseshoe crab</name>
    <dbReference type="NCBI Taxonomy" id="6850"/>
    <lineage>
        <taxon>Eukaryota</taxon>
        <taxon>Metazoa</taxon>
        <taxon>Ecdysozoa</taxon>
        <taxon>Arthropoda</taxon>
        <taxon>Chelicerata</taxon>
        <taxon>Merostomata</taxon>
        <taxon>Xiphosura</taxon>
        <taxon>Limulidae</taxon>
        <taxon>Limulus</taxon>
    </lineage>
</organism>
<dbReference type="InterPro" id="IPR036508">
    <property type="entry name" value="Chitin-bd_dom_sf"/>
</dbReference>
<dbReference type="Gene3D" id="2.170.140.10">
    <property type="entry name" value="Chitin binding domain"/>
    <property type="match status" value="1"/>
</dbReference>
<dbReference type="InterPro" id="IPR002557">
    <property type="entry name" value="Chitin-bd_dom"/>
</dbReference>
<dbReference type="InterPro" id="IPR052740">
    <property type="entry name" value="CE4"/>
</dbReference>
<feature type="domain" description="Chitin-binding type-2" evidence="3">
    <location>
        <begin position="35"/>
        <end position="90"/>
    </location>
</feature>
<feature type="compositionally biased region" description="Polar residues" evidence="1">
    <location>
        <begin position="461"/>
        <end position="486"/>
    </location>
</feature>
<feature type="signal peptide" evidence="2">
    <location>
        <begin position="1"/>
        <end position="30"/>
    </location>
</feature>
<evidence type="ECO:0000256" key="2">
    <source>
        <dbReference type="SAM" id="SignalP"/>
    </source>
</evidence>
<evidence type="ECO:0000313" key="4">
    <source>
        <dbReference type="Proteomes" id="UP000694941"/>
    </source>
</evidence>
<dbReference type="InterPro" id="IPR002509">
    <property type="entry name" value="NODB_dom"/>
</dbReference>
<feature type="compositionally biased region" description="Basic and acidic residues" evidence="1">
    <location>
        <begin position="151"/>
        <end position="160"/>
    </location>
</feature>
<keyword evidence="4" id="KW-1185">Reference proteome</keyword>
<dbReference type="SUPFAM" id="SSF88713">
    <property type="entry name" value="Glycoside hydrolase/deacetylase"/>
    <property type="match status" value="1"/>
</dbReference>
<feature type="region of interest" description="Disordered" evidence="1">
    <location>
        <begin position="314"/>
        <end position="375"/>
    </location>
</feature>
<dbReference type="Gene3D" id="3.20.20.370">
    <property type="entry name" value="Glycoside hydrolase/deacetylase"/>
    <property type="match status" value="1"/>
</dbReference>
<dbReference type="RefSeq" id="XP_013773311.2">
    <property type="nucleotide sequence ID" value="XM_013917857.2"/>
</dbReference>
<sequence length="859" mass="96245">MDFKNKVQQAPSVLLFLTYLILGISLPCSGKNDSMFTCIDQFGYYPDPGDCSKYYVCVFGDPQHESCTGGLYFSTELQTCDWPRNTKCAGGGSQTKEEEVHEVLTNGGDVFLSQRHELDSSHEGSSNYGVAVQTSPIKPPYQNPYNNVRGTPEESSHPDKSNYNPLYGISQVNPQDLPQYGGGIPSVVASNKKTFGGDLGTDRLPHDRSMFVKPVFENDGTRKSTGIDRETYYTNEHQKEFKTLHPIDHNNGHSKDPDTIPLLSTNNGHPKDPDTIPLLSTNNGHPKDPDTIPLLSTNNGHPKDPDTIPLLSNDDGHSQDVGAISPLASNNGHYKDPDVRFLASPPIPPPKRSKNHRPAYGPEQSLQGPGSIDAQFDTSPSIVSLSGFHNQPNYNYPIDKKSTSTRNSNAPGVKDVSIGNDPSQIFSYRNYDDPYQYNYEYYDDYEPTSPTPPYNVKPHKPSTTTTTANPPVVITSSPTQKSVNSTSLYPARPSPLYPTPVPLVQASGCNPSKCLAPDCRCGGSDIPGGLPLSETPQVVLLTFDDAINDLNFDLYKEIFAGRKNPNGCPIHGTFYISHEWTDYGQVQTLYSQGHEMASHTISHSYGEKFSKNKWFKEIQGQREILHLYGGVKMEDIRGMRAPFLQIGGNHMFEMLFEANFTYDSSMPVFENDPPFWPFTLDYTINNECMITPCPSESFPGLWEMAMVMWVDLKGGRCSMADACSNPQDEQGIVEFLKKNFNRHYNSNRAPLGLFYHSAWFTTAHHKKGFMKFLDEILSKGDVWLITNWQLIQWLRNPTPKSKLNNFEPWQCKRKNLIPPCHNPTVCNVWDQNGIRYMKTCQKCPSHYPWVGRTGYKKEG</sequence>
<feature type="compositionally biased region" description="Basic and acidic residues" evidence="1">
    <location>
        <begin position="245"/>
        <end position="258"/>
    </location>
</feature>
<keyword evidence="2" id="KW-0732">Signal</keyword>
<dbReference type="Pfam" id="PF01522">
    <property type="entry name" value="Polysacc_deac_1"/>
    <property type="match status" value="1"/>
</dbReference>
<proteinExistence type="predicted"/>
<accession>A0ABM1B288</accession>